<reference evidence="2 3" key="1">
    <citation type="submission" date="2019-08" db="EMBL/GenBank/DDBJ databases">
        <authorList>
            <person name="Herpell B J."/>
        </authorList>
    </citation>
    <scope>NUCLEOTIDE SEQUENCE [LARGE SCALE GENOMIC DNA]</scope>
    <source>
        <strain evidence="3">Msb3</strain>
    </source>
</reference>
<dbReference type="Proteomes" id="UP000325811">
    <property type="component" value="Chromosome II"/>
</dbReference>
<evidence type="ECO:0000256" key="1">
    <source>
        <dbReference type="SAM" id="MobiDB-lite"/>
    </source>
</evidence>
<keyword evidence="3" id="KW-1185">Reference proteome</keyword>
<dbReference type="EMBL" id="LR699554">
    <property type="protein sequence ID" value="VVD32558.1"/>
    <property type="molecule type" value="Genomic_DNA"/>
</dbReference>
<name>A0A5Q4ZP94_9BURK</name>
<organism evidence="2 3">
    <name type="scientific">Paraburkholderia dioscoreae</name>
    <dbReference type="NCBI Taxonomy" id="2604047"/>
    <lineage>
        <taxon>Bacteria</taxon>
        <taxon>Pseudomonadati</taxon>
        <taxon>Pseudomonadota</taxon>
        <taxon>Betaproteobacteria</taxon>
        <taxon>Burkholderiales</taxon>
        <taxon>Burkholderiaceae</taxon>
        <taxon>Paraburkholderia</taxon>
    </lineage>
</organism>
<feature type="region of interest" description="Disordered" evidence="1">
    <location>
        <begin position="45"/>
        <end position="106"/>
    </location>
</feature>
<evidence type="ECO:0000313" key="3">
    <source>
        <dbReference type="Proteomes" id="UP000325811"/>
    </source>
</evidence>
<protein>
    <submittedName>
        <fullName evidence="2">Uncharacterized protein</fullName>
    </submittedName>
</protein>
<dbReference type="KEGG" id="pdio:PDMSB3_1267.1"/>
<evidence type="ECO:0000313" key="2">
    <source>
        <dbReference type="EMBL" id="VVD32558.1"/>
    </source>
</evidence>
<sequence>MLGGVALSVMLQAAAACFGWPAMTAPFVLTTWSVQWLKRPPGARCIHGRTGATHGHRARHDDPGSSQTHESGVFKHASRGGAVTRRHQVTPSELVDNAHARGKLTA</sequence>
<dbReference type="AlphaFoldDB" id="A0A5Q4ZP94"/>
<accession>A0A5Q4ZP94</accession>
<gene>
    <name evidence="2" type="ORF">PDMSB3_1267</name>
</gene>
<proteinExistence type="predicted"/>